<dbReference type="AlphaFoldDB" id="A0A939NLZ3"/>
<proteinExistence type="predicted"/>
<protein>
    <submittedName>
        <fullName evidence="1">Uncharacterized protein</fullName>
    </submittedName>
</protein>
<organism evidence="1">
    <name type="scientific">Serratia marcescens</name>
    <dbReference type="NCBI Taxonomy" id="615"/>
    <lineage>
        <taxon>Bacteria</taxon>
        <taxon>Pseudomonadati</taxon>
        <taxon>Pseudomonadota</taxon>
        <taxon>Gammaproteobacteria</taxon>
        <taxon>Enterobacterales</taxon>
        <taxon>Yersiniaceae</taxon>
        <taxon>Serratia</taxon>
    </lineage>
</organism>
<gene>
    <name evidence="1" type="ORF">J4732_11540</name>
</gene>
<evidence type="ECO:0000313" key="1">
    <source>
        <dbReference type="EMBL" id="MBO2006890.1"/>
    </source>
</evidence>
<dbReference type="EMBL" id="JAGETR010000069">
    <property type="protein sequence ID" value="MBO2006890.1"/>
    <property type="molecule type" value="Genomic_DNA"/>
</dbReference>
<name>A0A939NLZ3_SERMA</name>
<comment type="caution">
    <text evidence="1">The sequence shown here is derived from an EMBL/GenBank/DDBJ whole genome shotgun (WGS) entry which is preliminary data.</text>
</comment>
<reference evidence="1" key="1">
    <citation type="submission" date="2021-03" db="EMBL/GenBank/DDBJ databases">
        <title>Molecular epidemiology and mechanisms of colistin and carbapenem resistance in Enterobacteriaceae from clinical isolates, the environment and porcine samples in Pretoria, South Africa.</title>
        <authorList>
            <person name="Bogoshi D."/>
            <person name="Mbelle N.M."/>
            <person name="Naidoo V."/>
            <person name="Osei Sekyere J."/>
        </authorList>
    </citation>
    <scope>NUCLEOTIDE SEQUENCE</scope>
    <source>
        <strain evidence="1">C080</strain>
    </source>
</reference>
<sequence length="48" mass="5121">MPAATQRRCRSSTHPSFSTCRGLRVALQSAIAGGRAIEQTRASSSCRV</sequence>
<accession>A0A939NLZ3</accession>